<sequence>MGLFKGAVRPLDQRKRKNRSIIETKKAMVNDLDLPMFLSAKVCSTIVYIPNRCPHKVLKDKTPEEAFTS</sequence>
<dbReference type="AlphaFoldDB" id="A0A101LYB1"/>
<accession>A0A101LYB1</accession>
<geneLocation type="mitochondrion" evidence="1"/>
<keyword evidence="1" id="KW-0496">Mitochondrion</keyword>
<comment type="caution">
    <text evidence="1">The sequence shown here is derived from an EMBL/GenBank/DDBJ whole genome shotgun (WGS) entry which is preliminary data.</text>
</comment>
<reference evidence="1" key="1">
    <citation type="journal article" date="2015" name="Genome Biol. Evol.">
        <title>Organellar Genomes of White Spruce (Picea glauca): Assembly and Annotation.</title>
        <authorList>
            <person name="Jackman S.D."/>
            <person name="Warren R.L."/>
            <person name="Gibb E.A."/>
            <person name="Vandervalk B.P."/>
            <person name="Mohamadi H."/>
            <person name="Chu J."/>
            <person name="Raymond A."/>
            <person name="Pleasance S."/>
            <person name="Coope R."/>
            <person name="Wildung M.R."/>
            <person name="Ritland C.E."/>
            <person name="Bousquet J."/>
            <person name="Jones S.J."/>
            <person name="Bohlmann J."/>
            <person name="Birol I."/>
        </authorList>
    </citation>
    <scope>NUCLEOTIDE SEQUENCE [LARGE SCALE GENOMIC DNA]</scope>
    <source>
        <tissue evidence="1">Flushing bud</tissue>
    </source>
</reference>
<name>A0A101LYB1_PICGL</name>
<organism evidence="1">
    <name type="scientific">Picea glauca</name>
    <name type="common">White spruce</name>
    <name type="synonym">Pinus glauca</name>
    <dbReference type="NCBI Taxonomy" id="3330"/>
    <lineage>
        <taxon>Eukaryota</taxon>
        <taxon>Viridiplantae</taxon>
        <taxon>Streptophyta</taxon>
        <taxon>Embryophyta</taxon>
        <taxon>Tracheophyta</taxon>
        <taxon>Spermatophyta</taxon>
        <taxon>Pinopsida</taxon>
        <taxon>Pinidae</taxon>
        <taxon>Conifers I</taxon>
        <taxon>Pinales</taxon>
        <taxon>Pinaceae</taxon>
        <taxon>Picea</taxon>
    </lineage>
</organism>
<evidence type="ECO:0000313" key="1">
    <source>
        <dbReference type="EMBL" id="KUM47575.1"/>
    </source>
</evidence>
<protein>
    <submittedName>
        <fullName evidence="1">Uncharacterized protein</fullName>
    </submittedName>
</protein>
<proteinExistence type="predicted"/>
<gene>
    <name evidence="1" type="ORF">ABT39_MTgene5761</name>
</gene>
<dbReference type="EMBL" id="LKAM01000007">
    <property type="protein sequence ID" value="KUM47575.1"/>
    <property type="molecule type" value="Genomic_DNA"/>
</dbReference>